<comment type="caution">
    <text evidence="1">The sequence shown here is derived from an EMBL/GenBank/DDBJ whole genome shotgun (WGS) entry which is preliminary data.</text>
</comment>
<protein>
    <submittedName>
        <fullName evidence="1">Uncharacterized protein</fullName>
    </submittedName>
</protein>
<dbReference type="Proteomes" id="UP000276953">
    <property type="component" value="Unassembled WGS sequence"/>
</dbReference>
<dbReference type="EMBL" id="RYFC01000001">
    <property type="protein sequence ID" value="RTZ49289.1"/>
    <property type="molecule type" value="Genomic_DNA"/>
</dbReference>
<sequence length="62" mass="7345">MNDWLKGGIAEYQSGQNNMVSALIQYIDNELNTHWKENEDTPWSNLHWTTWMRDAIGKKNIH</sequence>
<proteinExistence type="predicted"/>
<organism evidence="1 2">
    <name type="scientific">Chryseobacterium arthrosphaerae</name>
    <dbReference type="NCBI Taxonomy" id="651561"/>
    <lineage>
        <taxon>Bacteria</taxon>
        <taxon>Pseudomonadati</taxon>
        <taxon>Bacteroidota</taxon>
        <taxon>Flavobacteriia</taxon>
        <taxon>Flavobacteriales</taxon>
        <taxon>Weeksellaceae</taxon>
        <taxon>Chryseobacterium group</taxon>
        <taxon>Chryseobacterium</taxon>
    </lineage>
</organism>
<name>A0A432DYK1_9FLAO</name>
<gene>
    <name evidence="1" type="ORF">EJ377_00905</name>
</gene>
<evidence type="ECO:0000313" key="1">
    <source>
        <dbReference type="EMBL" id="RTZ49289.1"/>
    </source>
</evidence>
<accession>A0A432DYK1</accession>
<dbReference type="AlphaFoldDB" id="A0A432DYK1"/>
<evidence type="ECO:0000313" key="2">
    <source>
        <dbReference type="Proteomes" id="UP000276953"/>
    </source>
</evidence>
<reference evidence="1 2" key="1">
    <citation type="submission" date="2018-12" db="EMBL/GenBank/DDBJ databases">
        <title>Draft Genome Sequence of Chryseobacterium arthrosphaerae strain ED882-96 Isolated from the Blood of a Patient with Liver Cirrhosis in Taiwan.</title>
        <authorList>
            <person name="Lin J.-N."/>
            <person name="Lai C.-H."/>
            <person name="Yang C.-H."/>
            <person name="Huang Y.-H."/>
        </authorList>
    </citation>
    <scope>NUCLEOTIDE SEQUENCE [LARGE SCALE GENOMIC DNA]</scope>
    <source>
        <strain evidence="1 2">ED882-96</strain>
    </source>
</reference>